<dbReference type="EMBL" id="JAAGAB010000002">
    <property type="protein sequence ID" value="NDV01048.1"/>
    <property type="molecule type" value="Genomic_DNA"/>
</dbReference>
<keyword evidence="2" id="KW-0269">Exonuclease</keyword>
<dbReference type="RefSeq" id="WP_163892266.1">
    <property type="nucleotide sequence ID" value="NZ_JAAFYS010000002.1"/>
</dbReference>
<keyword evidence="3" id="KW-1185">Reference proteome</keyword>
<evidence type="ECO:0000313" key="3">
    <source>
        <dbReference type="Proteomes" id="UP000474757"/>
    </source>
</evidence>
<name>A0A6B2JS61_9RHOB</name>
<sequence>MRIISLNAWGGQCWPSLSAWLREAGADILLLQEVTRAPQPSPAWLSYRDAFRSLDQRADLFADVSRRLPGHQAIFSPAARGTLQDESGRDVASEHGIAAWIAPHLAVTAIASGFVHGSYRADGWGEEPVPRTAQAFRIEGAGASLIVSHLHGLRDPAGKGDTPARRAQAEAMVALLQGLARPEEPMVLAGDLNLLPGSESFGIFARLGLTDLVTGRGHSDTRTSLYPKPQRYADYCLVTPDVPVAAFDVPARPEVSDHRPLVLEVTGGS</sequence>
<protein>
    <submittedName>
        <fullName evidence="2">Endonuclease/exonuclease/phosphatase family protein</fullName>
    </submittedName>
</protein>
<comment type="caution">
    <text evidence="2">The sequence shown here is derived from an EMBL/GenBank/DDBJ whole genome shotgun (WGS) entry which is preliminary data.</text>
</comment>
<dbReference type="InterPro" id="IPR005135">
    <property type="entry name" value="Endo/exonuclease/phosphatase"/>
</dbReference>
<dbReference type="GO" id="GO:0004519">
    <property type="term" value="F:endonuclease activity"/>
    <property type="evidence" value="ECO:0007669"/>
    <property type="project" value="UniProtKB-KW"/>
</dbReference>
<organism evidence="2 3">
    <name type="scientific">Pseudoroseicyclus tamaricis</name>
    <dbReference type="NCBI Taxonomy" id="2705421"/>
    <lineage>
        <taxon>Bacteria</taxon>
        <taxon>Pseudomonadati</taxon>
        <taxon>Pseudomonadota</taxon>
        <taxon>Alphaproteobacteria</taxon>
        <taxon>Rhodobacterales</taxon>
        <taxon>Paracoccaceae</taxon>
        <taxon>Pseudoroseicyclus</taxon>
    </lineage>
</organism>
<keyword evidence="2" id="KW-0540">Nuclease</keyword>
<keyword evidence="2" id="KW-0255">Endonuclease</keyword>
<dbReference type="Gene3D" id="3.60.10.10">
    <property type="entry name" value="Endonuclease/exonuclease/phosphatase"/>
    <property type="match status" value="1"/>
</dbReference>
<dbReference type="AlphaFoldDB" id="A0A6B2JS61"/>
<dbReference type="Proteomes" id="UP000474757">
    <property type="component" value="Unassembled WGS sequence"/>
</dbReference>
<proteinExistence type="predicted"/>
<dbReference type="InterPro" id="IPR036691">
    <property type="entry name" value="Endo/exonu/phosph_ase_sf"/>
</dbReference>
<dbReference type="Pfam" id="PF03372">
    <property type="entry name" value="Exo_endo_phos"/>
    <property type="match status" value="1"/>
</dbReference>
<accession>A0A6B2JS61</accession>
<dbReference type="GO" id="GO:0004527">
    <property type="term" value="F:exonuclease activity"/>
    <property type="evidence" value="ECO:0007669"/>
    <property type="project" value="UniProtKB-KW"/>
</dbReference>
<evidence type="ECO:0000259" key="1">
    <source>
        <dbReference type="Pfam" id="PF03372"/>
    </source>
</evidence>
<gene>
    <name evidence="2" type="ORF">GZA08_08710</name>
</gene>
<feature type="domain" description="Endonuclease/exonuclease/phosphatase" evidence="1">
    <location>
        <begin position="5"/>
        <end position="258"/>
    </location>
</feature>
<keyword evidence="2" id="KW-0378">Hydrolase</keyword>
<dbReference type="SUPFAM" id="SSF56219">
    <property type="entry name" value="DNase I-like"/>
    <property type="match status" value="1"/>
</dbReference>
<evidence type="ECO:0000313" key="2">
    <source>
        <dbReference type="EMBL" id="NDV01048.1"/>
    </source>
</evidence>
<reference evidence="2 3" key="1">
    <citation type="submission" date="2020-02" db="EMBL/GenBank/DDBJ databases">
        <title>Pseudoroseicyclus tamarix, sp. nov., isolated from offshore sediment of a Tamarix chinensis forest.</title>
        <authorList>
            <person name="Gai Y."/>
        </authorList>
    </citation>
    <scope>NUCLEOTIDE SEQUENCE [LARGE SCALE GENOMIC DNA]</scope>
    <source>
        <strain evidence="2 3">CLL3-39</strain>
    </source>
</reference>